<name>A0A9D4NH64_DREPO</name>
<dbReference type="Proteomes" id="UP000828390">
    <property type="component" value="Unassembled WGS sequence"/>
</dbReference>
<dbReference type="InterPro" id="IPR015919">
    <property type="entry name" value="Cadherin-like_sf"/>
</dbReference>
<feature type="domain" description="Cadherin" evidence="6">
    <location>
        <begin position="578"/>
        <end position="690"/>
    </location>
</feature>
<evidence type="ECO:0000313" key="7">
    <source>
        <dbReference type="EMBL" id="KAH3894236.1"/>
    </source>
</evidence>
<evidence type="ECO:0000256" key="1">
    <source>
        <dbReference type="ARBA" id="ARBA00022692"/>
    </source>
</evidence>
<keyword evidence="2 5" id="KW-1133">Transmembrane helix</keyword>
<dbReference type="GO" id="GO:0005886">
    <property type="term" value="C:plasma membrane"/>
    <property type="evidence" value="ECO:0007669"/>
    <property type="project" value="UniProtKB-SubCell"/>
</dbReference>
<feature type="region of interest" description="Disordered" evidence="4">
    <location>
        <begin position="981"/>
        <end position="1043"/>
    </location>
</feature>
<feature type="region of interest" description="Disordered" evidence="4">
    <location>
        <begin position="911"/>
        <end position="944"/>
    </location>
</feature>
<sequence length="1043" mass="115341">MQNAFASRAGITHCSNVAIGKITGAGTSNSAVNVMLQDKDYQFQCCGVAERIEVSGSSLKLRVWRQDGANSFVLISAQDYQITGNPYNVIYGERLSFREGDWIGWTGSTVDGISDAGYNLNWISATSFPSSNIKTTHNWYNESVNSGQQFQIKVHATGSTAPYFKNLPAKLRLPDTEVQTGGINLITLTVNDLDPDDKDELYVTMSPGWEDVFEYDATTKIVTTKVSLDVDVNYMVSFRVEEEHCGVSTTATLTVTVYDSKPSITNLPAFTTLHEDVEDEQLLYTVTMSDPTNQAMWCKGEWLTSKPFRVKMISTEPGDSKAGIYLIEDPRLDYTANQKYDLKVLCYDTYEHEVSGMYYVNIQENRKPIFRNLANAIEIDAREVISGATVFTISTKDADDDKITFGSVKPVCDKTDCPFAVFDSGEVRVTANLLFTPIQTYTLSIPATDVRQTITSRKLVIHVSNRNNAPTFNFTAVSKTINVAENSALGTSLLQLSATDADDDPLTFYMSVMPPAGYQLFELTINGELRTHSSNNIDLEAVSATAFTMEIAVHDTKQHTLDTLTLNIIDVNEAPEFLQPYYMSRGDESDTAGQFHSNPGIVAFDPDNGDTLTYSLDCGQYADYFSIASDASVVSLLKAYDLDDTTADLPSLLVCSLVVKDNVDNNATATLYITVDYINDNPTTFDKPSYAVTVRSDTPLGFTILTVRVSDADRGNNITQKLELDQTSLQPSGDLFVIHTDGSIHANKLLNETVSYGTKTIQVIATDPDESKVTANIVITFVDASVTPVVVEDRDRLFIEDFRNIWWVSACAMIMSVCVFLVLCITCVTCCFKGEPLINVNAIKAMFRRQPKPESKIEKKNKKFGGQKQPVYRHIHSNEILRHSPVPVETIEADDMSVRANSIMSGRVSASDVKVKENKTKNKKKVEPSWMDGTATPSVRQAPVKAVAKANPEDWEYLNPRKMGESPRQSQPYTPSEYITSAKQGKNEKKLSGKTVNKGLGVSSRVDVNPSPVQMDNTMDLEDDDFRSERLSIASPSSMIADD</sequence>
<evidence type="ECO:0000256" key="5">
    <source>
        <dbReference type="SAM" id="Phobius"/>
    </source>
</evidence>
<organism evidence="7 8">
    <name type="scientific">Dreissena polymorpha</name>
    <name type="common">Zebra mussel</name>
    <name type="synonym">Mytilus polymorpha</name>
    <dbReference type="NCBI Taxonomy" id="45954"/>
    <lineage>
        <taxon>Eukaryota</taxon>
        <taxon>Metazoa</taxon>
        <taxon>Spiralia</taxon>
        <taxon>Lophotrochozoa</taxon>
        <taxon>Mollusca</taxon>
        <taxon>Bivalvia</taxon>
        <taxon>Autobranchia</taxon>
        <taxon>Heteroconchia</taxon>
        <taxon>Euheterodonta</taxon>
        <taxon>Imparidentia</taxon>
        <taxon>Neoheterodontei</taxon>
        <taxon>Myida</taxon>
        <taxon>Dreissenoidea</taxon>
        <taxon>Dreissenidae</taxon>
        <taxon>Dreissena</taxon>
    </lineage>
</organism>
<dbReference type="Gene3D" id="2.60.40.60">
    <property type="entry name" value="Cadherins"/>
    <property type="match status" value="4"/>
</dbReference>
<protein>
    <recommendedName>
        <fullName evidence="6">Cadherin domain-containing protein</fullName>
    </recommendedName>
</protein>
<dbReference type="PROSITE" id="PS50268">
    <property type="entry name" value="CADHERIN_2"/>
    <property type="match status" value="5"/>
</dbReference>
<dbReference type="EMBL" id="JAIWYP010000001">
    <property type="protein sequence ID" value="KAH3894236.1"/>
    <property type="molecule type" value="Genomic_DNA"/>
</dbReference>
<dbReference type="PRINTS" id="PR00205">
    <property type="entry name" value="CADHERIN"/>
</dbReference>
<gene>
    <name evidence="7" type="ORF">DPMN_018393</name>
</gene>
<reference evidence="7" key="2">
    <citation type="submission" date="2020-11" db="EMBL/GenBank/DDBJ databases">
        <authorList>
            <person name="McCartney M.A."/>
            <person name="Auch B."/>
            <person name="Kono T."/>
            <person name="Mallez S."/>
            <person name="Becker A."/>
            <person name="Gohl D.M."/>
            <person name="Silverstein K.A.T."/>
            <person name="Koren S."/>
            <person name="Bechman K.B."/>
            <person name="Herman A."/>
            <person name="Abrahante J.E."/>
            <person name="Garbe J."/>
        </authorList>
    </citation>
    <scope>NUCLEOTIDE SEQUENCE</scope>
    <source>
        <strain evidence="7">Duluth1</strain>
        <tissue evidence="7">Whole animal</tissue>
    </source>
</reference>
<accession>A0A9D4NH64</accession>
<feature type="domain" description="Cadherin" evidence="6">
    <location>
        <begin position="686"/>
        <end position="790"/>
    </location>
</feature>
<evidence type="ECO:0000256" key="4">
    <source>
        <dbReference type="SAM" id="MobiDB-lite"/>
    </source>
</evidence>
<dbReference type="GO" id="GO:0005509">
    <property type="term" value="F:calcium ion binding"/>
    <property type="evidence" value="ECO:0007669"/>
    <property type="project" value="UniProtKB-UniRule"/>
</dbReference>
<dbReference type="AlphaFoldDB" id="A0A9D4NH64"/>
<dbReference type="PANTHER" id="PTHR24026">
    <property type="entry name" value="FAT ATYPICAL CADHERIN-RELATED"/>
    <property type="match status" value="1"/>
</dbReference>
<reference evidence="7" key="1">
    <citation type="journal article" date="2019" name="bioRxiv">
        <title>The Genome of the Zebra Mussel, Dreissena polymorpha: A Resource for Invasive Species Research.</title>
        <authorList>
            <person name="McCartney M.A."/>
            <person name="Auch B."/>
            <person name="Kono T."/>
            <person name="Mallez S."/>
            <person name="Zhang Y."/>
            <person name="Obille A."/>
            <person name="Becker A."/>
            <person name="Abrahante J.E."/>
            <person name="Garbe J."/>
            <person name="Badalamenti J.P."/>
            <person name="Herman A."/>
            <person name="Mangelson H."/>
            <person name="Liachko I."/>
            <person name="Sullivan S."/>
            <person name="Sone E.D."/>
            <person name="Koren S."/>
            <person name="Silverstein K.A.T."/>
            <person name="Beckman K.B."/>
            <person name="Gohl D.M."/>
        </authorList>
    </citation>
    <scope>NUCLEOTIDE SEQUENCE</scope>
    <source>
        <strain evidence="7">Duluth1</strain>
        <tissue evidence="7">Whole animal</tissue>
    </source>
</reference>
<dbReference type="GO" id="GO:0007156">
    <property type="term" value="P:homophilic cell adhesion via plasma membrane adhesion molecules"/>
    <property type="evidence" value="ECO:0007669"/>
    <property type="project" value="InterPro"/>
</dbReference>
<feature type="domain" description="Cadherin" evidence="6">
    <location>
        <begin position="182"/>
        <end position="270"/>
    </location>
</feature>
<evidence type="ECO:0000256" key="3">
    <source>
        <dbReference type="PROSITE-ProRule" id="PRU00043"/>
    </source>
</evidence>
<evidence type="ECO:0000256" key="2">
    <source>
        <dbReference type="ARBA" id="ARBA00022989"/>
    </source>
</evidence>
<dbReference type="SMART" id="SM00112">
    <property type="entry name" value="CA"/>
    <property type="match status" value="5"/>
</dbReference>
<keyword evidence="5" id="KW-0472">Membrane</keyword>
<feature type="domain" description="Cadherin" evidence="6">
    <location>
        <begin position="475"/>
        <end position="577"/>
    </location>
</feature>
<dbReference type="PANTHER" id="PTHR24026:SF126">
    <property type="entry name" value="PROTOCADHERIN FAT 4"/>
    <property type="match status" value="1"/>
</dbReference>
<evidence type="ECO:0000259" key="6">
    <source>
        <dbReference type="PROSITE" id="PS50268"/>
    </source>
</evidence>
<feature type="transmembrane region" description="Helical" evidence="5">
    <location>
        <begin position="805"/>
        <end position="832"/>
    </location>
</feature>
<keyword evidence="3" id="KW-0106">Calcium</keyword>
<feature type="domain" description="Cadherin" evidence="6">
    <location>
        <begin position="354"/>
        <end position="472"/>
    </location>
</feature>
<keyword evidence="1 5" id="KW-0812">Transmembrane</keyword>
<evidence type="ECO:0000313" key="8">
    <source>
        <dbReference type="Proteomes" id="UP000828390"/>
    </source>
</evidence>
<proteinExistence type="predicted"/>
<keyword evidence="8" id="KW-1185">Reference proteome</keyword>
<comment type="caution">
    <text evidence="7">The sequence shown here is derived from an EMBL/GenBank/DDBJ whole genome shotgun (WGS) entry which is preliminary data.</text>
</comment>
<dbReference type="CDD" id="cd11304">
    <property type="entry name" value="Cadherin_repeat"/>
    <property type="match status" value="4"/>
</dbReference>
<dbReference type="SUPFAM" id="SSF49313">
    <property type="entry name" value="Cadherin-like"/>
    <property type="match status" value="4"/>
</dbReference>
<feature type="compositionally biased region" description="Polar residues" evidence="4">
    <location>
        <begin position="1034"/>
        <end position="1043"/>
    </location>
</feature>
<dbReference type="InterPro" id="IPR002126">
    <property type="entry name" value="Cadherin-like_dom"/>
</dbReference>